<feature type="region of interest" description="Disordered" evidence="1">
    <location>
        <begin position="1"/>
        <end position="47"/>
    </location>
</feature>
<name>A0A7J6WRF0_THATH</name>
<protein>
    <submittedName>
        <fullName evidence="2">Uncharacterized protein</fullName>
    </submittedName>
</protein>
<dbReference type="Proteomes" id="UP000554482">
    <property type="component" value="Unassembled WGS sequence"/>
</dbReference>
<keyword evidence="3" id="KW-1185">Reference proteome</keyword>
<accession>A0A7J6WRF0</accession>
<evidence type="ECO:0000313" key="3">
    <source>
        <dbReference type="Proteomes" id="UP000554482"/>
    </source>
</evidence>
<gene>
    <name evidence="2" type="ORF">FRX31_010452</name>
</gene>
<evidence type="ECO:0000313" key="2">
    <source>
        <dbReference type="EMBL" id="KAF5199961.1"/>
    </source>
</evidence>
<feature type="non-terminal residue" evidence="2">
    <location>
        <position position="1"/>
    </location>
</feature>
<sequence length="268" mass="29590">RRSPPKENEPQDGGVTNPIHPRKPAEQVHSRPLQQQRTWQAPKGRKVYRPIAVHHNGEGTSGTKDSLGREIQTPAIHPDNNVSSPAMDHVLEPASNKEVSNPPELDHVSEPVTISNSFVALETYEDHPPSSGKEQTPCSEILRAEEPPHARYENTDNLVQKGSNCERVASPVNSPFSPAQEVSPPAHVQALAQVPHSQVMDMQLHMHDNVFLFPPDPPLLTYGGPDDEEEESYDNQHTVVIYGSDSEVIVKAKKAVPPLSILTRSRTQ</sequence>
<organism evidence="2 3">
    <name type="scientific">Thalictrum thalictroides</name>
    <name type="common">Rue-anemone</name>
    <name type="synonym">Anemone thalictroides</name>
    <dbReference type="NCBI Taxonomy" id="46969"/>
    <lineage>
        <taxon>Eukaryota</taxon>
        <taxon>Viridiplantae</taxon>
        <taxon>Streptophyta</taxon>
        <taxon>Embryophyta</taxon>
        <taxon>Tracheophyta</taxon>
        <taxon>Spermatophyta</taxon>
        <taxon>Magnoliopsida</taxon>
        <taxon>Ranunculales</taxon>
        <taxon>Ranunculaceae</taxon>
        <taxon>Thalictroideae</taxon>
        <taxon>Thalictrum</taxon>
    </lineage>
</organism>
<dbReference type="AlphaFoldDB" id="A0A7J6WRF0"/>
<evidence type="ECO:0000256" key="1">
    <source>
        <dbReference type="SAM" id="MobiDB-lite"/>
    </source>
</evidence>
<dbReference type="EMBL" id="JABWDY010011257">
    <property type="protein sequence ID" value="KAF5199961.1"/>
    <property type="molecule type" value="Genomic_DNA"/>
</dbReference>
<comment type="caution">
    <text evidence="2">The sequence shown here is derived from an EMBL/GenBank/DDBJ whole genome shotgun (WGS) entry which is preliminary data.</text>
</comment>
<reference evidence="2 3" key="1">
    <citation type="submission" date="2020-06" db="EMBL/GenBank/DDBJ databases">
        <title>Transcriptomic and genomic resources for Thalictrum thalictroides and T. hernandezii: Facilitating candidate gene discovery in an emerging model plant lineage.</title>
        <authorList>
            <person name="Arias T."/>
            <person name="Riano-Pachon D.M."/>
            <person name="Di Stilio V.S."/>
        </authorList>
    </citation>
    <scope>NUCLEOTIDE SEQUENCE [LARGE SCALE GENOMIC DNA]</scope>
    <source>
        <strain evidence="3">cv. WT478/WT964</strain>
        <tissue evidence="2">Leaves</tissue>
    </source>
</reference>
<feature type="non-terminal residue" evidence="2">
    <location>
        <position position="268"/>
    </location>
</feature>
<proteinExistence type="predicted"/>